<dbReference type="AlphaFoldDB" id="A0A1F6WXK8"/>
<evidence type="ECO:0000313" key="3">
    <source>
        <dbReference type="Proteomes" id="UP000176187"/>
    </source>
</evidence>
<evidence type="ECO:0008006" key="4">
    <source>
        <dbReference type="Google" id="ProtNLM"/>
    </source>
</evidence>
<gene>
    <name evidence="2" type="ORF">A3A05_01345</name>
</gene>
<dbReference type="SUPFAM" id="SSF53254">
    <property type="entry name" value="Phosphoglycerate mutase-like"/>
    <property type="match status" value="1"/>
</dbReference>
<dbReference type="Gene3D" id="3.40.50.1240">
    <property type="entry name" value="Phosphoglycerate mutase-like"/>
    <property type="match status" value="1"/>
</dbReference>
<dbReference type="EMBL" id="MFUY01000002">
    <property type="protein sequence ID" value="OGI86600.1"/>
    <property type="molecule type" value="Genomic_DNA"/>
</dbReference>
<comment type="caution">
    <text evidence="2">The sequence shown here is derived from an EMBL/GenBank/DDBJ whole genome shotgun (WGS) entry which is preliminary data.</text>
</comment>
<organism evidence="2 3">
    <name type="scientific">Candidatus Nomurabacteria bacterium RIFCSPLOWO2_01_FULL_41_12</name>
    <dbReference type="NCBI Taxonomy" id="1801774"/>
    <lineage>
        <taxon>Bacteria</taxon>
        <taxon>Candidatus Nomuraibacteriota</taxon>
    </lineage>
</organism>
<proteinExistence type="predicted"/>
<protein>
    <recommendedName>
        <fullName evidence="4">Histidine phosphatase family protein</fullName>
    </recommendedName>
</protein>
<name>A0A1F6WXK8_9BACT</name>
<evidence type="ECO:0000313" key="2">
    <source>
        <dbReference type="EMBL" id="OGI86600.1"/>
    </source>
</evidence>
<feature type="region of interest" description="Disordered" evidence="1">
    <location>
        <begin position="259"/>
        <end position="280"/>
    </location>
</feature>
<dbReference type="InterPro" id="IPR029033">
    <property type="entry name" value="His_PPase_superfam"/>
</dbReference>
<sequence length="280" mass="31864">MKTPEYPIKRIEKSPLKKVEQAPNVPIIDIIRHGDTDYKQGRGDDYKRAQLNTSFPGFKLDSEHLDLTRGGIITMKEAALQLVNIIDRANEVVLIISSPSQRAHSSALVVEKELRDNGINILNGTGEFKFAGALDEASSRLDKLRDKYYSKEGNPKTDEGHVDIRDKRHEVEALAFQRFLRHMNNIYKWLKPETLEKIKGKRLRIVCFTHGEITGHFIPEAFHFTAEGGHQKRSQILEILPKSQLIAGKKITTNVKLYPTRERDSGKDGQITRGFKPKNS</sequence>
<accession>A0A1F6WXK8</accession>
<evidence type="ECO:0000256" key="1">
    <source>
        <dbReference type="SAM" id="MobiDB-lite"/>
    </source>
</evidence>
<dbReference type="Proteomes" id="UP000176187">
    <property type="component" value="Unassembled WGS sequence"/>
</dbReference>
<reference evidence="2 3" key="1">
    <citation type="journal article" date="2016" name="Nat. Commun.">
        <title>Thousands of microbial genomes shed light on interconnected biogeochemical processes in an aquifer system.</title>
        <authorList>
            <person name="Anantharaman K."/>
            <person name="Brown C.T."/>
            <person name="Hug L.A."/>
            <person name="Sharon I."/>
            <person name="Castelle C.J."/>
            <person name="Probst A.J."/>
            <person name="Thomas B.C."/>
            <person name="Singh A."/>
            <person name="Wilkins M.J."/>
            <person name="Karaoz U."/>
            <person name="Brodie E.L."/>
            <person name="Williams K.H."/>
            <person name="Hubbard S.S."/>
            <person name="Banfield J.F."/>
        </authorList>
    </citation>
    <scope>NUCLEOTIDE SEQUENCE [LARGE SCALE GENOMIC DNA]</scope>
</reference>
<dbReference type="STRING" id="1801774.A3A05_01345"/>